<gene>
    <name evidence="2" type="ORF">GCM10008908_22850</name>
</gene>
<feature type="transmembrane region" description="Helical" evidence="1">
    <location>
        <begin position="12"/>
        <end position="30"/>
    </location>
</feature>
<keyword evidence="3" id="KW-1185">Reference proteome</keyword>
<name>A0ABN1KR77_CLOSU</name>
<reference evidence="2 3" key="1">
    <citation type="journal article" date="2019" name="Int. J. Syst. Evol. Microbiol.">
        <title>The Global Catalogue of Microorganisms (GCM) 10K type strain sequencing project: providing services to taxonomists for standard genome sequencing and annotation.</title>
        <authorList>
            <consortium name="The Broad Institute Genomics Platform"/>
            <consortium name="The Broad Institute Genome Sequencing Center for Infectious Disease"/>
            <person name="Wu L."/>
            <person name="Ma J."/>
        </authorList>
    </citation>
    <scope>NUCLEOTIDE SEQUENCE [LARGE SCALE GENOMIC DNA]</scope>
    <source>
        <strain evidence="2 3">JCM 1417</strain>
    </source>
</reference>
<protein>
    <recommendedName>
        <fullName evidence="4">DUF3021 domain-containing protein</fullName>
    </recommendedName>
</protein>
<feature type="transmembrane region" description="Helical" evidence="1">
    <location>
        <begin position="75"/>
        <end position="93"/>
    </location>
</feature>
<dbReference type="Proteomes" id="UP001501047">
    <property type="component" value="Unassembled WGS sequence"/>
</dbReference>
<dbReference type="EMBL" id="BAAACI010000006">
    <property type="protein sequence ID" value="GAA0773908.1"/>
    <property type="molecule type" value="Genomic_DNA"/>
</dbReference>
<accession>A0ABN1KR77</accession>
<proteinExistence type="predicted"/>
<keyword evidence="1" id="KW-1133">Transmembrane helix</keyword>
<keyword evidence="1" id="KW-0472">Membrane</keyword>
<feature type="transmembrane region" description="Helical" evidence="1">
    <location>
        <begin position="42"/>
        <end position="63"/>
    </location>
</feature>
<evidence type="ECO:0000313" key="3">
    <source>
        <dbReference type="Proteomes" id="UP001501047"/>
    </source>
</evidence>
<evidence type="ECO:0008006" key="4">
    <source>
        <dbReference type="Google" id="ProtNLM"/>
    </source>
</evidence>
<organism evidence="2 3">
    <name type="scientific">Clostridium subterminale</name>
    <dbReference type="NCBI Taxonomy" id="1550"/>
    <lineage>
        <taxon>Bacteria</taxon>
        <taxon>Bacillati</taxon>
        <taxon>Bacillota</taxon>
        <taxon>Clostridia</taxon>
        <taxon>Eubacteriales</taxon>
        <taxon>Clostridiaceae</taxon>
        <taxon>Clostridium</taxon>
    </lineage>
</organism>
<sequence>MKEFFKNTLEIKIIACMFFTAQVVIYTLIAPFLGEESIHLCLIWQMIFISIILTLLQYVIYVSNIFMKVNIWSKIIIHYIILVFIGYILARIFNWFDLSVGNNFIIALCIFTVCFVSFTGSIALYNKLSGERFNEKLRLYKSSKFDDK</sequence>
<comment type="caution">
    <text evidence="2">The sequence shown here is derived from an EMBL/GenBank/DDBJ whole genome shotgun (WGS) entry which is preliminary data.</text>
</comment>
<dbReference type="RefSeq" id="WP_343826531.1">
    <property type="nucleotide sequence ID" value="NZ_BAAACI010000006.1"/>
</dbReference>
<evidence type="ECO:0000256" key="1">
    <source>
        <dbReference type="SAM" id="Phobius"/>
    </source>
</evidence>
<evidence type="ECO:0000313" key="2">
    <source>
        <dbReference type="EMBL" id="GAA0773908.1"/>
    </source>
</evidence>
<feature type="transmembrane region" description="Helical" evidence="1">
    <location>
        <begin position="105"/>
        <end position="126"/>
    </location>
</feature>
<keyword evidence="1" id="KW-0812">Transmembrane</keyword>